<name>A0A7W1XCC9_9BACL</name>
<keyword evidence="2" id="KW-1185">Reference proteome</keyword>
<dbReference type="OrthoDB" id="2871372at2"/>
<reference evidence="1 2" key="1">
    <citation type="submission" date="2020-07" db="EMBL/GenBank/DDBJ databases">
        <authorList>
            <person name="Feng H."/>
        </authorList>
    </citation>
    <scope>NUCLEOTIDE SEQUENCE [LARGE SCALE GENOMIC DNA]</scope>
    <source>
        <strain evidence="2">s-11</strain>
    </source>
</reference>
<gene>
    <name evidence="1" type="ORF">H1164_13925</name>
</gene>
<comment type="caution">
    <text evidence="1">The sequence shown here is derived from an EMBL/GenBank/DDBJ whole genome shotgun (WGS) entry which is preliminary data.</text>
</comment>
<evidence type="ECO:0000313" key="1">
    <source>
        <dbReference type="EMBL" id="MBA4543983.1"/>
    </source>
</evidence>
<dbReference type="Proteomes" id="UP000530514">
    <property type="component" value="Unassembled WGS sequence"/>
</dbReference>
<proteinExistence type="predicted"/>
<protein>
    <submittedName>
        <fullName evidence="1">Uncharacterized protein</fullName>
    </submittedName>
</protein>
<organism evidence="1 2">
    <name type="scientific">Thermoactinomyces daqus</name>
    <dbReference type="NCBI Taxonomy" id="1329516"/>
    <lineage>
        <taxon>Bacteria</taxon>
        <taxon>Bacillati</taxon>
        <taxon>Bacillota</taxon>
        <taxon>Bacilli</taxon>
        <taxon>Bacillales</taxon>
        <taxon>Thermoactinomycetaceae</taxon>
        <taxon>Thermoactinomyces</taxon>
    </lineage>
</organism>
<evidence type="ECO:0000313" key="2">
    <source>
        <dbReference type="Proteomes" id="UP000530514"/>
    </source>
</evidence>
<sequence length="179" mass="21762">MKLWERQRGESQKAFEAFAIYRDMGTNRSIGKVAEKLGKSETLLYRWSSNWNWVERAKEYDLEMDRQHRLHQEEERRKMAERHAKQAMMFQNKILERLRILDPNRLTPADLIRWFDIAVKVERLARGESTEIHEVEHSGQVDQRRNVRIQHEILTDPESRELVKQLFRRVYELKRMESN</sequence>
<dbReference type="AlphaFoldDB" id="A0A7W1XCC9"/>
<accession>A0A7W1XCC9</accession>
<dbReference type="EMBL" id="JACEIP010000025">
    <property type="protein sequence ID" value="MBA4543983.1"/>
    <property type="molecule type" value="Genomic_DNA"/>
</dbReference>
<dbReference type="RefSeq" id="WP_033100797.1">
    <property type="nucleotide sequence ID" value="NZ_JACEIP010000025.1"/>
</dbReference>